<proteinExistence type="predicted"/>
<keyword evidence="1" id="KW-0808">Transferase</keyword>
<name>A0A8X6WIE9_TRICX</name>
<comment type="caution">
    <text evidence="1">The sequence shown here is derived from an EMBL/GenBank/DDBJ whole genome shotgun (WGS) entry which is preliminary data.</text>
</comment>
<keyword evidence="2" id="KW-1185">Reference proteome</keyword>
<keyword evidence="1" id="KW-0695">RNA-directed DNA polymerase</keyword>
<sequence length="179" mass="20280">MDTDADPFDTEYVTGLASEEDESLLEADFQQVADNPLKGPLSPSSPKNNFPGFLGLSRADWALFTQLAVIPDAIVKTESVDTAVQEVTNVLIAAADLSIQMISSHSFQRYKPWWNADSQTAYKNQRKLWGIFRRYPTTENILAFKKEKANARRVRRQDQRQSWIRYVSSLTSSTSSKQL</sequence>
<dbReference type="EMBL" id="BMAU01021431">
    <property type="protein sequence ID" value="GFY35365.1"/>
    <property type="molecule type" value="Genomic_DNA"/>
</dbReference>
<protein>
    <submittedName>
        <fullName evidence="1">Putative RNA-directed DNA polymerase from transposon X-element</fullName>
    </submittedName>
</protein>
<reference evidence="1" key="1">
    <citation type="submission" date="2020-08" db="EMBL/GenBank/DDBJ databases">
        <title>Multicomponent nature underlies the extraordinary mechanical properties of spider dragline silk.</title>
        <authorList>
            <person name="Kono N."/>
            <person name="Nakamura H."/>
            <person name="Mori M."/>
            <person name="Yoshida Y."/>
            <person name="Ohtoshi R."/>
            <person name="Malay A.D."/>
            <person name="Moran D.A.P."/>
            <person name="Tomita M."/>
            <person name="Numata K."/>
            <person name="Arakawa K."/>
        </authorList>
    </citation>
    <scope>NUCLEOTIDE SEQUENCE</scope>
</reference>
<accession>A0A8X6WIE9</accession>
<organism evidence="1 2">
    <name type="scientific">Trichonephila clavipes</name>
    <name type="common">Golden silk orbweaver</name>
    <name type="synonym">Nephila clavipes</name>
    <dbReference type="NCBI Taxonomy" id="2585209"/>
    <lineage>
        <taxon>Eukaryota</taxon>
        <taxon>Metazoa</taxon>
        <taxon>Ecdysozoa</taxon>
        <taxon>Arthropoda</taxon>
        <taxon>Chelicerata</taxon>
        <taxon>Arachnida</taxon>
        <taxon>Araneae</taxon>
        <taxon>Araneomorphae</taxon>
        <taxon>Entelegynae</taxon>
        <taxon>Araneoidea</taxon>
        <taxon>Nephilidae</taxon>
        <taxon>Trichonephila</taxon>
    </lineage>
</organism>
<gene>
    <name evidence="1" type="primary">X-elementORF2_86</name>
    <name evidence="1" type="ORF">TNCV_797141</name>
</gene>
<keyword evidence="1" id="KW-0548">Nucleotidyltransferase</keyword>
<dbReference type="AlphaFoldDB" id="A0A8X6WIE9"/>
<evidence type="ECO:0000313" key="1">
    <source>
        <dbReference type="EMBL" id="GFY35365.1"/>
    </source>
</evidence>
<dbReference type="GO" id="GO:0003964">
    <property type="term" value="F:RNA-directed DNA polymerase activity"/>
    <property type="evidence" value="ECO:0007669"/>
    <property type="project" value="UniProtKB-KW"/>
</dbReference>
<evidence type="ECO:0000313" key="2">
    <source>
        <dbReference type="Proteomes" id="UP000887159"/>
    </source>
</evidence>
<dbReference type="Proteomes" id="UP000887159">
    <property type="component" value="Unassembled WGS sequence"/>
</dbReference>